<dbReference type="KEGG" id="tsa:AciPR4_2443"/>
<gene>
    <name evidence="4" type="ordered locus">AciPR4_2443</name>
</gene>
<proteinExistence type="predicted"/>
<dbReference type="SUPFAM" id="SSF53756">
    <property type="entry name" value="UDP-Glycosyltransferase/glycogen phosphorylase"/>
    <property type="match status" value="1"/>
</dbReference>
<dbReference type="GO" id="GO:0009103">
    <property type="term" value="P:lipopolysaccharide biosynthetic process"/>
    <property type="evidence" value="ECO:0007669"/>
    <property type="project" value="TreeGrafter"/>
</dbReference>
<keyword evidence="1 4" id="KW-0808">Transferase</keyword>
<dbReference type="Proteomes" id="UP000006844">
    <property type="component" value="Chromosome"/>
</dbReference>
<dbReference type="EMBL" id="CP002467">
    <property type="protein sequence ID" value="ADV83223.1"/>
    <property type="molecule type" value="Genomic_DNA"/>
</dbReference>
<dbReference type="PANTHER" id="PTHR46401:SF2">
    <property type="entry name" value="GLYCOSYLTRANSFERASE WBBK-RELATED"/>
    <property type="match status" value="1"/>
</dbReference>
<dbReference type="OrthoDB" id="9797829at2"/>
<organism evidence="4 5">
    <name type="scientific">Terriglobus saanensis (strain ATCC BAA-1853 / DSM 23119 / SP1PR4)</name>
    <dbReference type="NCBI Taxonomy" id="401053"/>
    <lineage>
        <taxon>Bacteria</taxon>
        <taxon>Pseudomonadati</taxon>
        <taxon>Acidobacteriota</taxon>
        <taxon>Terriglobia</taxon>
        <taxon>Terriglobales</taxon>
        <taxon>Acidobacteriaceae</taxon>
        <taxon>Terriglobus</taxon>
    </lineage>
</organism>
<reference evidence="4 5" key="1">
    <citation type="journal article" date="2012" name="Stand. Genomic Sci.">
        <title>Complete genome sequence of Terriglobus saanensis type strain SP1PR4(T), an Acidobacteria from tundra soil.</title>
        <authorList>
            <person name="Rawat S.R."/>
            <person name="Mannisto M.K."/>
            <person name="Starovoytov V."/>
            <person name="Goodwin L."/>
            <person name="Nolan M."/>
            <person name="Hauser L."/>
            <person name="Land M."/>
            <person name="Davenport K.W."/>
            <person name="Woyke T."/>
            <person name="Haggblom M.M."/>
        </authorList>
    </citation>
    <scope>NUCLEOTIDE SEQUENCE</scope>
    <source>
        <strain evidence="5">ATCC BAA-1853 / DSM 23119 / SP1PR4</strain>
    </source>
</reference>
<evidence type="ECO:0000256" key="1">
    <source>
        <dbReference type="ARBA" id="ARBA00022679"/>
    </source>
</evidence>
<protein>
    <submittedName>
        <fullName evidence="4">Glycosyl transferase group 1</fullName>
    </submittedName>
</protein>
<sequence length="384" mass="43153">MKVLLIGNYASDRQESMLRFGNLLQRELESRGHEVTLLQPPERLGSTTLLGSGMRKWFGYVDKFLLFPRQLRRVKRQFEVVHICDHSNAMYVKHLQDRPHVVTCHDMLAIKSAAGEVPENPTSFSGRVFQRLILSGIKQAQNVVCVSEATRNDLARISGRAPSKIAVIYNGLNYPYTPMPAEEARRQLKNLGLQTSQPYFVHIGGTVWYKNKLGLLKIYASLREYPEFKQHRLLLLGKPLSSVLVDFVRESGLEPFVDKKSNVSNEDLRAAYSLSEGLIFPSLQEGFGWPVLEAQASGCCVFTTNRKPMTEVGGDAAVYFDPSDVPGAARAIKDALQEKAAMQLRGLANAQKFSTERMIEQYVAEYSLAIQQQQTSPSLKKLRS</sequence>
<evidence type="ECO:0000313" key="4">
    <source>
        <dbReference type="EMBL" id="ADV83223.1"/>
    </source>
</evidence>
<name>E8UZE3_TERSS</name>
<feature type="domain" description="Glycosyltransferase subfamily 4-like N-terminal" evidence="3">
    <location>
        <begin position="24"/>
        <end position="173"/>
    </location>
</feature>
<dbReference type="STRING" id="401053.AciPR4_2443"/>
<dbReference type="Pfam" id="PF00534">
    <property type="entry name" value="Glycos_transf_1"/>
    <property type="match status" value="1"/>
</dbReference>
<evidence type="ECO:0000259" key="2">
    <source>
        <dbReference type="Pfam" id="PF00534"/>
    </source>
</evidence>
<dbReference type="Pfam" id="PF13439">
    <property type="entry name" value="Glyco_transf_4"/>
    <property type="match status" value="1"/>
</dbReference>
<dbReference type="CDD" id="cd03809">
    <property type="entry name" value="GT4_MtfB-like"/>
    <property type="match status" value="1"/>
</dbReference>
<dbReference type="GO" id="GO:0016757">
    <property type="term" value="F:glycosyltransferase activity"/>
    <property type="evidence" value="ECO:0007669"/>
    <property type="project" value="InterPro"/>
</dbReference>
<evidence type="ECO:0000259" key="3">
    <source>
        <dbReference type="Pfam" id="PF13439"/>
    </source>
</evidence>
<evidence type="ECO:0000313" key="5">
    <source>
        <dbReference type="Proteomes" id="UP000006844"/>
    </source>
</evidence>
<dbReference type="InterPro" id="IPR001296">
    <property type="entry name" value="Glyco_trans_1"/>
</dbReference>
<dbReference type="InterPro" id="IPR028098">
    <property type="entry name" value="Glyco_trans_4-like_N"/>
</dbReference>
<feature type="domain" description="Glycosyl transferase family 1" evidence="2">
    <location>
        <begin position="187"/>
        <end position="339"/>
    </location>
</feature>
<dbReference type="RefSeq" id="WP_013568956.1">
    <property type="nucleotide sequence ID" value="NC_014963.1"/>
</dbReference>
<dbReference type="PANTHER" id="PTHR46401">
    <property type="entry name" value="GLYCOSYLTRANSFERASE WBBK-RELATED"/>
    <property type="match status" value="1"/>
</dbReference>
<keyword evidence="5" id="KW-1185">Reference proteome</keyword>
<dbReference type="AlphaFoldDB" id="E8UZE3"/>
<dbReference type="Gene3D" id="3.40.50.2000">
    <property type="entry name" value="Glycogen Phosphorylase B"/>
    <property type="match status" value="2"/>
</dbReference>
<dbReference type="eggNOG" id="COG0438">
    <property type="taxonomic scope" value="Bacteria"/>
</dbReference>
<dbReference type="HOGENOM" id="CLU_009583_27_1_0"/>
<accession>E8UZE3</accession>